<feature type="domain" description="Phage protein Gp138 N-terminal" evidence="1">
    <location>
        <begin position="31"/>
        <end position="132"/>
    </location>
</feature>
<accession>A0A3B0M2R3</accession>
<reference evidence="2" key="1">
    <citation type="submission" date="2018-04" db="EMBL/GenBank/DDBJ databases">
        <authorList>
            <person name="Go L.Y."/>
            <person name="Mitchell J.A."/>
        </authorList>
    </citation>
    <scope>NUCLEOTIDE SEQUENCE</scope>
    <source>
        <strain evidence="2">ARTV</strain>
    </source>
</reference>
<sequence length="250" mass="26873">MAISVSERIGDPQQLLQVFRHAISSQLRVAMQGIVQSFDARKVTCVVQPAIKVTLTDTQGNRQSVNLPLLVDVPVVFPRGGGVTMTFPIKTGDECLVVFADRCIDFWWQNGGIQEAIDPRQHDLSDAFAFIGEQSQKQKISSISTDATQLRSDDGATYFEVNPTTQKMKIVAPSGLEIITPEAIFSERVTIKGLLSWLGGMVGSTASGVAAKITGAIEFLGTLTANGKRIDDTHTHKGVKAGGDNSGEVN</sequence>
<evidence type="ECO:0000313" key="2">
    <source>
        <dbReference type="EMBL" id="SSW96240.1"/>
    </source>
</evidence>
<dbReference type="InterPro" id="IPR037026">
    <property type="entry name" value="Vgr_OB-fold_dom_sf"/>
</dbReference>
<name>A0A3B0M2R3_9GAMM</name>
<dbReference type="Gene3D" id="2.40.50.230">
    <property type="entry name" value="Gp5 N-terminal domain"/>
    <property type="match status" value="1"/>
</dbReference>
<dbReference type="Pfam" id="PF18352">
    <property type="entry name" value="Gp138_N"/>
    <property type="match status" value="1"/>
</dbReference>
<evidence type="ECO:0000259" key="1">
    <source>
        <dbReference type="Pfam" id="PF18352"/>
    </source>
</evidence>
<protein>
    <recommendedName>
        <fullName evidence="1">Phage protein Gp138 N-terminal domain-containing protein</fullName>
    </recommendedName>
</protein>
<organism evidence="2">
    <name type="scientific">Arsenophonus endosymbiont of Trialeurodes vaporariorum</name>
    <dbReference type="NCBI Taxonomy" id="235567"/>
    <lineage>
        <taxon>Bacteria</taxon>
        <taxon>Pseudomonadati</taxon>
        <taxon>Pseudomonadota</taxon>
        <taxon>Gammaproteobacteria</taxon>
        <taxon>Enterobacterales</taxon>
        <taxon>Morganellaceae</taxon>
        <taxon>Arsenophonus</taxon>
    </lineage>
</organism>
<dbReference type="EMBL" id="UFQR01000011">
    <property type="protein sequence ID" value="SSW96240.1"/>
    <property type="molecule type" value="Genomic_DNA"/>
</dbReference>
<gene>
    <name evidence="2" type="ORF">ARTV_2554</name>
</gene>
<proteinExistence type="predicted"/>
<dbReference type="AlphaFoldDB" id="A0A3B0M2R3"/>
<dbReference type="InterPro" id="IPR041599">
    <property type="entry name" value="Gp138_N"/>
</dbReference>